<evidence type="ECO:0000256" key="1">
    <source>
        <dbReference type="SAM" id="MobiDB-lite"/>
    </source>
</evidence>
<feature type="compositionally biased region" description="Basic and acidic residues" evidence="1">
    <location>
        <begin position="63"/>
        <end position="76"/>
    </location>
</feature>
<name>A0A4Z2GAW4_9TELE</name>
<comment type="caution">
    <text evidence="2">The sequence shown here is derived from an EMBL/GenBank/DDBJ whole genome shotgun (WGS) entry which is preliminary data.</text>
</comment>
<dbReference type="Proteomes" id="UP000314294">
    <property type="component" value="Unassembled WGS sequence"/>
</dbReference>
<dbReference type="AlphaFoldDB" id="A0A4Z2GAW4"/>
<reference evidence="2 3" key="1">
    <citation type="submission" date="2019-03" db="EMBL/GenBank/DDBJ databases">
        <title>First draft genome of Liparis tanakae, snailfish: a comprehensive survey of snailfish specific genes.</title>
        <authorList>
            <person name="Kim W."/>
            <person name="Song I."/>
            <person name="Jeong J.-H."/>
            <person name="Kim D."/>
            <person name="Kim S."/>
            <person name="Ryu S."/>
            <person name="Song J.Y."/>
            <person name="Lee S.K."/>
        </authorList>
    </citation>
    <scope>NUCLEOTIDE SEQUENCE [LARGE SCALE GENOMIC DNA]</scope>
    <source>
        <tissue evidence="2">Muscle</tissue>
    </source>
</reference>
<evidence type="ECO:0000313" key="2">
    <source>
        <dbReference type="EMBL" id="TNN50756.1"/>
    </source>
</evidence>
<proteinExistence type="predicted"/>
<evidence type="ECO:0000313" key="3">
    <source>
        <dbReference type="Proteomes" id="UP000314294"/>
    </source>
</evidence>
<feature type="compositionally biased region" description="Low complexity" evidence="1">
    <location>
        <begin position="77"/>
        <end position="96"/>
    </location>
</feature>
<feature type="region of interest" description="Disordered" evidence="1">
    <location>
        <begin position="1"/>
        <end position="29"/>
    </location>
</feature>
<keyword evidence="3" id="KW-1185">Reference proteome</keyword>
<dbReference type="EMBL" id="SRLO01000607">
    <property type="protein sequence ID" value="TNN50756.1"/>
    <property type="molecule type" value="Genomic_DNA"/>
</dbReference>
<protein>
    <submittedName>
        <fullName evidence="2">Uncharacterized protein</fullName>
    </submittedName>
</protein>
<sequence>MRNRSRLEEEKEEKEETPQPAPPQRGNAVMTNVCYRYEALPERFRTPGPPVGSLTAWPRGAPRHREAPCCESDRRAAAPLAAAPARRAPGGPSPAREVPESESLH</sequence>
<feature type="region of interest" description="Disordered" evidence="1">
    <location>
        <begin position="43"/>
        <end position="105"/>
    </location>
</feature>
<gene>
    <name evidence="2" type="ORF">EYF80_039077</name>
</gene>
<organism evidence="2 3">
    <name type="scientific">Liparis tanakae</name>
    <name type="common">Tanaka's snailfish</name>
    <dbReference type="NCBI Taxonomy" id="230148"/>
    <lineage>
        <taxon>Eukaryota</taxon>
        <taxon>Metazoa</taxon>
        <taxon>Chordata</taxon>
        <taxon>Craniata</taxon>
        <taxon>Vertebrata</taxon>
        <taxon>Euteleostomi</taxon>
        <taxon>Actinopterygii</taxon>
        <taxon>Neopterygii</taxon>
        <taxon>Teleostei</taxon>
        <taxon>Neoteleostei</taxon>
        <taxon>Acanthomorphata</taxon>
        <taxon>Eupercaria</taxon>
        <taxon>Perciformes</taxon>
        <taxon>Cottioidei</taxon>
        <taxon>Cottales</taxon>
        <taxon>Liparidae</taxon>
        <taxon>Liparis</taxon>
    </lineage>
</organism>
<feature type="compositionally biased region" description="Basic and acidic residues" evidence="1">
    <location>
        <begin position="1"/>
        <end position="17"/>
    </location>
</feature>
<accession>A0A4Z2GAW4</accession>